<sequence length="394" mass="44116">MSGAALREILAQELAAAGIADPGDRKPLGAIRITRWSTKQPGFGTRHYRSGKRVYIVQTRMHGAVRTTTICNAAFITESAAMDIARRVLLRAQVGENPADERKRVRAVPPFDRFLSRYWERAEPSWKTSTKRTHNFYRRNHLDGAFAGKSIDAIAEADVLAWYVKVADISGSGAANRALDILRALMNAAEEWGQRSPGSNPCRGIRRYRGRKIERHLTRGEMKRLGWVIEARREGEPVHAAALTMLLLTGCRYSEIVDLTWREVSGSRLKLQDSKTGARTVWLGAQARGILERFPRGQSDKLVFGDRITGKRIQLSSFWLRVRAEAGLPRVRIHDLRHSFASRAAAMSETLPMIGKLLGHRSIQSTARYAHLDDSDVTKAAQRIGDLIEEMIAG</sequence>
<evidence type="ECO:0000256" key="2">
    <source>
        <dbReference type="ARBA" id="ARBA00022908"/>
    </source>
</evidence>
<dbReference type="InterPro" id="IPR010998">
    <property type="entry name" value="Integrase_recombinase_N"/>
</dbReference>
<evidence type="ECO:0000256" key="4">
    <source>
        <dbReference type="ARBA" id="ARBA00023172"/>
    </source>
</evidence>
<protein>
    <submittedName>
        <fullName evidence="6">Integrase</fullName>
    </submittedName>
</protein>
<dbReference type="InterPro" id="IPR050090">
    <property type="entry name" value="Tyrosine_recombinase_XerCD"/>
</dbReference>
<keyword evidence="3" id="KW-0238">DNA-binding</keyword>
<dbReference type="Pfam" id="PF00589">
    <property type="entry name" value="Phage_integrase"/>
    <property type="match status" value="1"/>
</dbReference>
<dbReference type="SUPFAM" id="SSF56349">
    <property type="entry name" value="DNA breaking-rejoining enzymes"/>
    <property type="match status" value="1"/>
</dbReference>
<keyword evidence="7" id="KW-1185">Reference proteome</keyword>
<name>A0A246JWX5_9SPHN</name>
<proteinExistence type="inferred from homology"/>
<evidence type="ECO:0000259" key="5">
    <source>
        <dbReference type="PROSITE" id="PS51898"/>
    </source>
</evidence>
<dbReference type="OrthoDB" id="7615137at2"/>
<evidence type="ECO:0000313" key="6">
    <source>
        <dbReference type="EMBL" id="OWQ97538.1"/>
    </source>
</evidence>
<dbReference type="GO" id="GO:0003677">
    <property type="term" value="F:DNA binding"/>
    <property type="evidence" value="ECO:0007669"/>
    <property type="project" value="UniProtKB-KW"/>
</dbReference>
<dbReference type="Proteomes" id="UP000197361">
    <property type="component" value="Unassembled WGS sequence"/>
</dbReference>
<dbReference type="PROSITE" id="PS51898">
    <property type="entry name" value="TYR_RECOMBINASE"/>
    <property type="match status" value="1"/>
</dbReference>
<dbReference type="RefSeq" id="WP_088441387.1">
    <property type="nucleotide sequence ID" value="NZ_BMMC01000013.1"/>
</dbReference>
<dbReference type="Gene3D" id="1.10.150.130">
    <property type="match status" value="1"/>
</dbReference>
<dbReference type="InterPro" id="IPR011010">
    <property type="entry name" value="DNA_brk_join_enz"/>
</dbReference>
<gene>
    <name evidence="6" type="ORF">CDQ92_11040</name>
</gene>
<accession>A0A246JWX5</accession>
<keyword evidence="4" id="KW-0233">DNA recombination</keyword>
<comment type="similarity">
    <text evidence="1">Belongs to the 'phage' integrase family.</text>
</comment>
<evidence type="ECO:0000256" key="3">
    <source>
        <dbReference type="ARBA" id="ARBA00023125"/>
    </source>
</evidence>
<evidence type="ECO:0000256" key="1">
    <source>
        <dbReference type="ARBA" id="ARBA00008857"/>
    </source>
</evidence>
<dbReference type="Gene3D" id="1.10.443.10">
    <property type="entry name" value="Intergrase catalytic core"/>
    <property type="match status" value="1"/>
</dbReference>
<dbReference type="AlphaFoldDB" id="A0A246JWX5"/>
<dbReference type="GO" id="GO:0015074">
    <property type="term" value="P:DNA integration"/>
    <property type="evidence" value="ECO:0007669"/>
    <property type="project" value="UniProtKB-KW"/>
</dbReference>
<feature type="domain" description="Tyr recombinase" evidence="5">
    <location>
        <begin position="212"/>
        <end position="382"/>
    </location>
</feature>
<dbReference type="CDD" id="cd00796">
    <property type="entry name" value="INT_Rci_Hp1_C"/>
    <property type="match status" value="1"/>
</dbReference>
<reference evidence="6 7" key="1">
    <citation type="journal article" date="2010" name="Int. J. Syst. Evol. Microbiol.">
        <title>Sphingopyxis bauzanensis sp. nov., a psychrophilic bacterium isolated from soil.</title>
        <authorList>
            <person name="Zhang D.C."/>
            <person name="Liu H.C."/>
            <person name="Xin Y.H."/>
            <person name="Zhou Y.G."/>
            <person name="Schinner F."/>
            <person name="Margesin R."/>
        </authorList>
    </citation>
    <scope>NUCLEOTIDE SEQUENCE [LARGE SCALE GENOMIC DNA]</scope>
    <source>
        <strain evidence="6 7">DSM 22271</strain>
    </source>
</reference>
<dbReference type="InterPro" id="IPR013762">
    <property type="entry name" value="Integrase-like_cat_sf"/>
</dbReference>
<evidence type="ECO:0000313" key="7">
    <source>
        <dbReference type="Proteomes" id="UP000197361"/>
    </source>
</evidence>
<dbReference type="EMBL" id="NISK01000002">
    <property type="protein sequence ID" value="OWQ97538.1"/>
    <property type="molecule type" value="Genomic_DNA"/>
</dbReference>
<dbReference type="InterPro" id="IPR002104">
    <property type="entry name" value="Integrase_catalytic"/>
</dbReference>
<comment type="caution">
    <text evidence="6">The sequence shown here is derived from an EMBL/GenBank/DDBJ whole genome shotgun (WGS) entry which is preliminary data.</text>
</comment>
<dbReference type="GO" id="GO:0006310">
    <property type="term" value="P:DNA recombination"/>
    <property type="evidence" value="ECO:0007669"/>
    <property type="project" value="UniProtKB-KW"/>
</dbReference>
<keyword evidence="2" id="KW-0229">DNA integration</keyword>
<dbReference type="PANTHER" id="PTHR30349">
    <property type="entry name" value="PHAGE INTEGRASE-RELATED"/>
    <property type="match status" value="1"/>
</dbReference>
<organism evidence="6 7">
    <name type="scientific">Sphingopyxis bauzanensis</name>
    <dbReference type="NCBI Taxonomy" id="651663"/>
    <lineage>
        <taxon>Bacteria</taxon>
        <taxon>Pseudomonadati</taxon>
        <taxon>Pseudomonadota</taxon>
        <taxon>Alphaproteobacteria</taxon>
        <taxon>Sphingomonadales</taxon>
        <taxon>Sphingomonadaceae</taxon>
        <taxon>Sphingopyxis</taxon>
    </lineage>
</organism>
<dbReference type="PANTHER" id="PTHR30349:SF64">
    <property type="entry name" value="PROPHAGE INTEGRASE INTD-RELATED"/>
    <property type="match status" value="1"/>
</dbReference>